<sequence>MNTHAFPGIDTRINTAAAAVQSLPEATPADAAPVTARERHARRVRIPLHRIVTVELRKSFDTRAGRWLLVSVVGLAVLTTAAVIAFSPPEEFTYSNFTTAIAVPMGIVLPIIAALAVTAEWSQRSGLTTFTVVPDRGRVMLGKAVGVLVVAIPATALALAMGALGNVVASGISGHPAVWDQDVITAGPYWLLSIALTLMAGFAFGILIRNSAGAIVAFFVYSFVIPPILGLLAVSKAWFADVRPWIDLDHQTTVLQGGGFDAEQWQQLASAGAIWLVLPLLIGMWTLLRSEVK</sequence>
<keyword evidence="3" id="KW-1185">Reference proteome</keyword>
<protein>
    <submittedName>
        <fullName evidence="2">ABC transporter permease</fullName>
    </submittedName>
</protein>
<name>A0A7G9RAL0_9ACTN</name>
<feature type="transmembrane region" description="Helical" evidence="1">
    <location>
        <begin position="67"/>
        <end position="87"/>
    </location>
</feature>
<feature type="transmembrane region" description="Helical" evidence="1">
    <location>
        <begin position="99"/>
        <end position="119"/>
    </location>
</feature>
<keyword evidence="1" id="KW-0472">Membrane</keyword>
<evidence type="ECO:0000313" key="2">
    <source>
        <dbReference type="EMBL" id="QNN52635.1"/>
    </source>
</evidence>
<dbReference type="RefSeq" id="WP_187578477.1">
    <property type="nucleotide sequence ID" value="NZ_CP060713.1"/>
</dbReference>
<feature type="transmembrane region" description="Helical" evidence="1">
    <location>
        <begin position="215"/>
        <end position="239"/>
    </location>
</feature>
<dbReference type="Proteomes" id="UP000515947">
    <property type="component" value="Chromosome"/>
</dbReference>
<feature type="transmembrane region" description="Helical" evidence="1">
    <location>
        <begin position="140"/>
        <end position="169"/>
    </location>
</feature>
<evidence type="ECO:0000256" key="1">
    <source>
        <dbReference type="SAM" id="Phobius"/>
    </source>
</evidence>
<keyword evidence="1" id="KW-1133">Transmembrane helix</keyword>
<dbReference type="AlphaFoldDB" id="A0A7G9RAL0"/>
<accession>A0A7G9RAL0</accession>
<feature type="transmembrane region" description="Helical" evidence="1">
    <location>
        <begin position="268"/>
        <end position="288"/>
    </location>
</feature>
<feature type="transmembrane region" description="Helical" evidence="1">
    <location>
        <begin position="189"/>
        <end position="208"/>
    </location>
</feature>
<organism evidence="2 3">
    <name type="scientific">Nocardioides mesophilus</name>
    <dbReference type="NCBI Taxonomy" id="433659"/>
    <lineage>
        <taxon>Bacteria</taxon>
        <taxon>Bacillati</taxon>
        <taxon>Actinomycetota</taxon>
        <taxon>Actinomycetes</taxon>
        <taxon>Propionibacteriales</taxon>
        <taxon>Nocardioidaceae</taxon>
        <taxon>Nocardioides</taxon>
    </lineage>
</organism>
<proteinExistence type="predicted"/>
<dbReference type="EMBL" id="CP060713">
    <property type="protein sequence ID" value="QNN52635.1"/>
    <property type="molecule type" value="Genomic_DNA"/>
</dbReference>
<evidence type="ECO:0000313" key="3">
    <source>
        <dbReference type="Proteomes" id="UP000515947"/>
    </source>
</evidence>
<reference evidence="2 3" key="1">
    <citation type="submission" date="2020-08" db="EMBL/GenBank/DDBJ databases">
        <title>Genome sequence of Nocardioides mesophilus KACC 16243T.</title>
        <authorList>
            <person name="Hyun D.-W."/>
            <person name="Bae J.-W."/>
        </authorList>
    </citation>
    <scope>NUCLEOTIDE SEQUENCE [LARGE SCALE GENOMIC DNA]</scope>
    <source>
        <strain evidence="2 3">KACC 16243</strain>
    </source>
</reference>
<dbReference type="KEGG" id="nmes:H9L09_19670"/>
<gene>
    <name evidence="2" type="ORF">H9L09_19670</name>
</gene>
<keyword evidence="1" id="KW-0812">Transmembrane</keyword>